<keyword evidence="1 3" id="KW-0378">Hydrolase</keyword>
<feature type="domain" description="BD-FAE-like" evidence="2">
    <location>
        <begin position="48"/>
        <end position="224"/>
    </location>
</feature>
<dbReference type="InterPro" id="IPR049492">
    <property type="entry name" value="BD-FAE-like_dom"/>
</dbReference>
<sequence>MIAYKIEEKINMIPLITKGMIINSKNRNFETIKYGDSIKQYYRFFRGKENKATIVFIHGGGWWHGSPKTSSYIGSFFNKLGYNVVMVGYRLVPLYKYPTQINDVFEALKTFISNESSIKDIIVMGFSAGGELACNLVYNLNKQVEYGINKDQIKGLITFAGVLDFNKCTTKRSIELIEYYIGDNKDYWNPIDLVNSEVNTKVMCIHGTKDQLIDIDNSIAFVDKVNEYGDNARLVTIKGRHHSDIMSLFINKGEKESKIVLDFIETVCKK</sequence>
<dbReference type="SUPFAM" id="SSF53474">
    <property type="entry name" value="alpha/beta-Hydrolases"/>
    <property type="match status" value="1"/>
</dbReference>
<dbReference type="GO" id="GO:0016787">
    <property type="term" value="F:hydrolase activity"/>
    <property type="evidence" value="ECO:0007669"/>
    <property type="project" value="UniProtKB-KW"/>
</dbReference>
<comment type="caution">
    <text evidence="3">The sequence shown here is derived from an EMBL/GenBank/DDBJ whole genome shotgun (WGS) entry which is preliminary data.</text>
</comment>
<dbReference type="RefSeq" id="WP_136003373.1">
    <property type="nucleotide sequence ID" value="NZ_SRYR01000001.1"/>
</dbReference>
<evidence type="ECO:0000259" key="2">
    <source>
        <dbReference type="Pfam" id="PF20434"/>
    </source>
</evidence>
<dbReference type="EMBL" id="SRYR01000001">
    <property type="protein sequence ID" value="TGY43268.1"/>
    <property type="molecule type" value="Genomic_DNA"/>
</dbReference>
<dbReference type="Pfam" id="PF20434">
    <property type="entry name" value="BD-FAE"/>
    <property type="match status" value="1"/>
</dbReference>
<dbReference type="Gene3D" id="3.40.50.1820">
    <property type="entry name" value="alpha/beta hydrolase"/>
    <property type="match status" value="1"/>
</dbReference>
<dbReference type="OrthoDB" id="9815425at2"/>
<gene>
    <name evidence="3" type="ORF">E5347_00200</name>
</gene>
<evidence type="ECO:0000256" key="1">
    <source>
        <dbReference type="ARBA" id="ARBA00022801"/>
    </source>
</evidence>
<reference evidence="3 4" key="1">
    <citation type="submission" date="2019-04" db="EMBL/GenBank/DDBJ databases">
        <title>Microbes associate with the intestines of laboratory mice.</title>
        <authorList>
            <person name="Navarre W."/>
            <person name="Wong E."/>
            <person name="Huang K."/>
            <person name="Tropini C."/>
            <person name="Ng K."/>
            <person name="Yu B."/>
        </authorList>
    </citation>
    <scope>NUCLEOTIDE SEQUENCE [LARGE SCALE GENOMIC DNA]</scope>
    <source>
        <strain evidence="3 4">NM50_B9-20</strain>
    </source>
</reference>
<protein>
    <submittedName>
        <fullName evidence="3">Alpha/beta hydrolase</fullName>
    </submittedName>
</protein>
<dbReference type="InterPro" id="IPR050300">
    <property type="entry name" value="GDXG_lipolytic_enzyme"/>
</dbReference>
<accession>A0A4S2DLT1</accession>
<dbReference type="Proteomes" id="UP000306888">
    <property type="component" value="Unassembled WGS sequence"/>
</dbReference>
<organism evidence="3 4">
    <name type="scientific">Clostridium sartagoforme</name>
    <dbReference type="NCBI Taxonomy" id="84031"/>
    <lineage>
        <taxon>Bacteria</taxon>
        <taxon>Bacillati</taxon>
        <taxon>Bacillota</taxon>
        <taxon>Clostridia</taxon>
        <taxon>Eubacteriales</taxon>
        <taxon>Clostridiaceae</taxon>
        <taxon>Clostridium</taxon>
    </lineage>
</organism>
<keyword evidence="4" id="KW-1185">Reference proteome</keyword>
<evidence type="ECO:0000313" key="3">
    <source>
        <dbReference type="EMBL" id="TGY43268.1"/>
    </source>
</evidence>
<name>A0A4S2DLT1_9CLOT</name>
<proteinExistence type="predicted"/>
<dbReference type="InterPro" id="IPR029058">
    <property type="entry name" value="AB_hydrolase_fold"/>
</dbReference>
<evidence type="ECO:0000313" key="4">
    <source>
        <dbReference type="Proteomes" id="UP000306888"/>
    </source>
</evidence>
<dbReference type="PANTHER" id="PTHR48081">
    <property type="entry name" value="AB HYDROLASE SUPERFAMILY PROTEIN C4A8.06C"/>
    <property type="match status" value="1"/>
</dbReference>
<dbReference type="AlphaFoldDB" id="A0A4S2DLT1"/>